<organism evidence="3 4">
    <name type="scientific">Saitozyma podzolica</name>
    <dbReference type="NCBI Taxonomy" id="1890683"/>
    <lineage>
        <taxon>Eukaryota</taxon>
        <taxon>Fungi</taxon>
        <taxon>Dikarya</taxon>
        <taxon>Basidiomycota</taxon>
        <taxon>Agaricomycotina</taxon>
        <taxon>Tremellomycetes</taxon>
        <taxon>Tremellales</taxon>
        <taxon>Trimorphomycetaceae</taxon>
        <taxon>Saitozyma</taxon>
    </lineage>
</organism>
<name>A0A427YNC6_9TREE</name>
<dbReference type="OrthoDB" id="2564135at2759"/>
<protein>
    <submittedName>
        <fullName evidence="3">Dihydroxyacetone synthase</fullName>
    </submittedName>
</protein>
<dbReference type="PANTHER" id="PTHR35192">
    <property type="entry name" value="PROTEIN, PUTATIVE-RELATED"/>
    <property type="match status" value="1"/>
</dbReference>
<dbReference type="Proteomes" id="UP000279259">
    <property type="component" value="Unassembled WGS sequence"/>
</dbReference>
<feature type="signal peptide" evidence="1">
    <location>
        <begin position="1"/>
        <end position="19"/>
    </location>
</feature>
<sequence length="298" mass="31200">MKTLIVAAFVATLARYVQASTYVVCVAASSFMGYPQIPGTFTTNDACVAACTTFSGGGGYSFFLDNSNTCYCTGDDIFPDVSNVATGTGSVTQPCPASEGLATRIPTDFQFVDCFRDTTGTGITHIGFVATPQACFDACNLFPQAFYNVLSASGFDCSCADLTVSGDSSRTCQAFSKDSIYFFSGHNVPSGSITRRRAIQLALMRQQEAICPDGLKACKVPGGSADAFECIDTQFNDESCGGFVAGDYPSVPFSHFGINCLTLDGVLPGGVTCSSGVCQTTHCQTGYELVEGQCVPVA</sequence>
<evidence type="ECO:0000256" key="1">
    <source>
        <dbReference type="SAM" id="SignalP"/>
    </source>
</evidence>
<gene>
    <name evidence="3" type="primary">DHA1_2</name>
    <name evidence="3" type="ORF">EHS25_008006</name>
</gene>
<keyword evidence="4" id="KW-1185">Reference proteome</keyword>
<feature type="domain" description="Protein CPL1-like" evidence="2">
    <location>
        <begin position="228"/>
        <end position="290"/>
    </location>
</feature>
<accession>A0A427YNC6</accession>
<reference evidence="3 4" key="1">
    <citation type="submission" date="2018-11" db="EMBL/GenBank/DDBJ databases">
        <title>Genome sequence of Saitozyma podzolica DSM 27192.</title>
        <authorList>
            <person name="Aliyu H."/>
            <person name="Gorte O."/>
            <person name="Ochsenreither K."/>
        </authorList>
    </citation>
    <scope>NUCLEOTIDE SEQUENCE [LARGE SCALE GENOMIC DNA]</scope>
    <source>
        <strain evidence="3 4">DSM 27192</strain>
    </source>
</reference>
<proteinExistence type="predicted"/>
<comment type="caution">
    <text evidence="3">The sequence shown here is derived from an EMBL/GenBank/DDBJ whole genome shotgun (WGS) entry which is preliminary data.</text>
</comment>
<dbReference type="AlphaFoldDB" id="A0A427YNC6"/>
<dbReference type="EMBL" id="RSCD01000005">
    <property type="protein sequence ID" value="RSH92561.1"/>
    <property type="molecule type" value="Genomic_DNA"/>
</dbReference>
<evidence type="ECO:0000259" key="2">
    <source>
        <dbReference type="Pfam" id="PF21671"/>
    </source>
</evidence>
<dbReference type="PANTHER" id="PTHR35192:SF2">
    <property type="entry name" value="APPLE DOMAIN-CONTAINING PROTEIN"/>
    <property type="match status" value="1"/>
</dbReference>
<dbReference type="Pfam" id="PF21671">
    <property type="entry name" value="CPL1-like"/>
    <property type="match status" value="1"/>
</dbReference>
<evidence type="ECO:0000313" key="4">
    <source>
        <dbReference type="Proteomes" id="UP000279259"/>
    </source>
</evidence>
<feature type="chain" id="PRO_5019431101" evidence="1">
    <location>
        <begin position="20"/>
        <end position="298"/>
    </location>
</feature>
<dbReference type="InterPro" id="IPR048661">
    <property type="entry name" value="CPL1-like"/>
</dbReference>
<keyword evidence="1" id="KW-0732">Signal</keyword>
<evidence type="ECO:0000313" key="3">
    <source>
        <dbReference type="EMBL" id="RSH92561.1"/>
    </source>
</evidence>
<dbReference type="InterPro" id="IPR038955">
    <property type="entry name" value="PriA/CPL1_fungi"/>
</dbReference>